<dbReference type="SUPFAM" id="SSF51206">
    <property type="entry name" value="cAMP-binding domain-like"/>
    <property type="match status" value="1"/>
</dbReference>
<dbReference type="PATRIC" id="fig|1268072.3.peg.3149"/>
<evidence type="ECO:0000259" key="6">
    <source>
        <dbReference type="PROSITE" id="PS50042"/>
    </source>
</evidence>
<dbReference type="Pfam" id="PF13545">
    <property type="entry name" value="HTH_Crp_2"/>
    <property type="match status" value="1"/>
</dbReference>
<dbReference type="GO" id="GO:0016209">
    <property type="term" value="F:antioxidant activity"/>
    <property type="evidence" value="ECO:0007669"/>
    <property type="project" value="InterPro"/>
</dbReference>
<dbReference type="CDD" id="cd00038">
    <property type="entry name" value="CAP_ED"/>
    <property type="match status" value="1"/>
</dbReference>
<sequence length="333" mass="38111">MTFYRGGWCPFCSMQLRAYQGIMPDIQAIGAQLIAVSPQSPDNTLSQQEKESLTYQVLSDTEGLAAAQYNILYDVPSYIQEVMQNRFGLNLAEYNASDRWVLPVPATFMIDERAVIRSSYVNPDYMKRLEPQGIPKHTIVQTPDTVREGLFFLKEGKLRLYKLNKEGKQFTVAILKKGNMFGELESFSLGTSRVFIETMEDSFLCTMSERQFEWLMTRHPKLALKFLKSLSDRLNEQDEILEQLAFNDLRGRILHLLSMLSAKFGVDEGEYVRIDLPLSHQEIAKMLGVTREAVSVIMRKLVQEKVIKTGRISVRLAAERYPNVQSKNGTDWA</sequence>
<keyword evidence="5" id="KW-0804">Transcription</keyword>
<evidence type="ECO:0000313" key="8">
    <source>
        <dbReference type="EMBL" id="AHV97955.1"/>
    </source>
</evidence>
<gene>
    <name evidence="8" type="ORF">PSAB_15240</name>
</gene>
<feature type="domain" description="HTH crp-type" evidence="7">
    <location>
        <begin position="247"/>
        <end position="320"/>
    </location>
</feature>
<evidence type="ECO:0000256" key="5">
    <source>
        <dbReference type="ARBA" id="ARBA00023163"/>
    </source>
</evidence>
<dbReference type="InterPro" id="IPR000866">
    <property type="entry name" value="AhpC/TSA"/>
</dbReference>
<dbReference type="InterPro" id="IPR036249">
    <property type="entry name" value="Thioredoxin-like_sf"/>
</dbReference>
<dbReference type="Proteomes" id="UP000019772">
    <property type="component" value="Chromosome"/>
</dbReference>
<dbReference type="GO" id="GO:0016491">
    <property type="term" value="F:oxidoreductase activity"/>
    <property type="evidence" value="ECO:0007669"/>
    <property type="project" value="InterPro"/>
</dbReference>
<dbReference type="Pfam" id="PF00578">
    <property type="entry name" value="AhpC-TSA"/>
    <property type="match status" value="1"/>
</dbReference>
<dbReference type="STRING" id="1268072.PSAB_15240"/>
<dbReference type="InterPro" id="IPR050397">
    <property type="entry name" value="Env_Response_Regulators"/>
</dbReference>
<keyword evidence="9" id="KW-1185">Reference proteome</keyword>
<dbReference type="eggNOG" id="COG0664">
    <property type="taxonomic scope" value="Bacteria"/>
</dbReference>
<accession>X4ZMX5</accession>
<evidence type="ECO:0000256" key="1">
    <source>
        <dbReference type="ARBA" id="ARBA00023015"/>
    </source>
</evidence>
<keyword evidence="4" id="KW-0010">Activator</keyword>
<keyword evidence="1" id="KW-0805">Transcription regulation</keyword>
<dbReference type="SUPFAM" id="SSF52833">
    <property type="entry name" value="Thioredoxin-like"/>
    <property type="match status" value="1"/>
</dbReference>
<dbReference type="Pfam" id="PF00027">
    <property type="entry name" value="cNMP_binding"/>
    <property type="match status" value="1"/>
</dbReference>
<organism evidence="8 9">
    <name type="scientific">Paenibacillus sabinae T27</name>
    <dbReference type="NCBI Taxonomy" id="1268072"/>
    <lineage>
        <taxon>Bacteria</taxon>
        <taxon>Bacillati</taxon>
        <taxon>Bacillota</taxon>
        <taxon>Bacilli</taxon>
        <taxon>Bacillales</taxon>
        <taxon>Paenibacillaceae</taxon>
        <taxon>Paenibacillus</taxon>
    </lineage>
</organism>
<dbReference type="SMART" id="SM00419">
    <property type="entry name" value="HTH_CRP"/>
    <property type="match status" value="1"/>
</dbReference>
<dbReference type="InterPro" id="IPR000595">
    <property type="entry name" value="cNMP-bd_dom"/>
</dbReference>
<feature type="domain" description="Cyclic nucleotide-binding" evidence="6">
    <location>
        <begin position="148"/>
        <end position="233"/>
    </location>
</feature>
<dbReference type="InterPro" id="IPR012318">
    <property type="entry name" value="HTH_CRP"/>
</dbReference>
<dbReference type="EMBL" id="CP004078">
    <property type="protein sequence ID" value="AHV97955.1"/>
    <property type="molecule type" value="Genomic_DNA"/>
</dbReference>
<dbReference type="Gene3D" id="2.60.120.10">
    <property type="entry name" value="Jelly Rolls"/>
    <property type="match status" value="1"/>
</dbReference>
<dbReference type="GO" id="GO:0003700">
    <property type="term" value="F:DNA-binding transcription factor activity"/>
    <property type="evidence" value="ECO:0007669"/>
    <property type="project" value="TreeGrafter"/>
</dbReference>
<dbReference type="CDD" id="cd02970">
    <property type="entry name" value="PRX_like2"/>
    <property type="match status" value="1"/>
</dbReference>
<dbReference type="CDD" id="cd00092">
    <property type="entry name" value="HTH_CRP"/>
    <property type="match status" value="1"/>
</dbReference>
<evidence type="ECO:0000256" key="3">
    <source>
        <dbReference type="ARBA" id="ARBA00023157"/>
    </source>
</evidence>
<evidence type="ECO:0000256" key="4">
    <source>
        <dbReference type="ARBA" id="ARBA00023159"/>
    </source>
</evidence>
<dbReference type="Gene3D" id="3.40.30.10">
    <property type="entry name" value="Glutaredoxin"/>
    <property type="match status" value="1"/>
</dbReference>
<proteinExistence type="predicted"/>
<dbReference type="InterPro" id="IPR014710">
    <property type="entry name" value="RmlC-like_jellyroll"/>
</dbReference>
<reference evidence="8 9" key="1">
    <citation type="journal article" date="2014" name="PLoS Genet.">
        <title>Comparative Genomic Analysis of N2-Fixing and Non-N2-Fixing Paenibacillus spp.: Organization, Evolution and Expression of the Nitrogen Fixation Genes.</title>
        <authorList>
            <person name="Xie J.B."/>
            <person name="Du Z."/>
            <person name="Bai L."/>
            <person name="Tian C."/>
            <person name="Zhang Y."/>
            <person name="Xie J.Y."/>
            <person name="Wang T."/>
            <person name="Liu X."/>
            <person name="Chen X."/>
            <person name="Cheng Q."/>
            <person name="Chen S."/>
            <person name="Li J."/>
        </authorList>
    </citation>
    <scope>NUCLEOTIDE SEQUENCE [LARGE SCALE GENOMIC DNA]</scope>
    <source>
        <strain evidence="8 9">T27</strain>
    </source>
</reference>
<keyword evidence="2" id="KW-0238">DNA-binding</keyword>
<dbReference type="eggNOG" id="COG1225">
    <property type="taxonomic scope" value="Bacteria"/>
</dbReference>
<keyword evidence="3" id="KW-1015">Disulfide bond</keyword>
<dbReference type="PROSITE" id="PS51063">
    <property type="entry name" value="HTH_CRP_2"/>
    <property type="match status" value="1"/>
</dbReference>
<evidence type="ECO:0000313" key="9">
    <source>
        <dbReference type="Proteomes" id="UP000019772"/>
    </source>
</evidence>
<dbReference type="PANTHER" id="PTHR24567">
    <property type="entry name" value="CRP FAMILY TRANSCRIPTIONAL REGULATORY PROTEIN"/>
    <property type="match status" value="1"/>
</dbReference>
<evidence type="ECO:0000259" key="7">
    <source>
        <dbReference type="PROSITE" id="PS51063"/>
    </source>
</evidence>
<name>X4ZMX5_9BACL</name>
<dbReference type="InterPro" id="IPR018490">
    <property type="entry name" value="cNMP-bd_dom_sf"/>
</dbReference>
<dbReference type="PRINTS" id="PR00034">
    <property type="entry name" value="HTHCRP"/>
</dbReference>
<dbReference type="AlphaFoldDB" id="X4ZMX5"/>
<dbReference type="PANTHER" id="PTHR24567:SF28">
    <property type="entry name" value="LISTERIOLYSIN REGULATORY PROTEIN"/>
    <property type="match status" value="1"/>
</dbReference>
<dbReference type="PROSITE" id="PS50042">
    <property type="entry name" value="CNMP_BINDING_3"/>
    <property type="match status" value="1"/>
</dbReference>
<protein>
    <submittedName>
        <fullName evidence="8">Peroxiredoxin</fullName>
    </submittedName>
</protein>
<dbReference type="GO" id="GO:0003677">
    <property type="term" value="F:DNA binding"/>
    <property type="evidence" value="ECO:0007669"/>
    <property type="project" value="UniProtKB-KW"/>
</dbReference>
<evidence type="ECO:0000256" key="2">
    <source>
        <dbReference type="ARBA" id="ARBA00023125"/>
    </source>
</evidence>
<dbReference type="KEGG" id="psab:PSAB_15240"/>
<dbReference type="GO" id="GO:0005829">
    <property type="term" value="C:cytosol"/>
    <property type="evidence" value="ECO:0007669"/>
    <property type="project" value="TreeGrafter"/>
</dbReference>
<dbReference type="SUPFAM" id="SSF46785">
    <property type="entry name" value="Winged helix' DNA-binding domain"/>
    <property type="match status" value="1"/>
</dbReference>
<dbReference type="InterPro" id="IPR036390">
    <property type="entry name" value="WH_DNA-bd_sf"/>
</dbReference>
<dbReference type="HOGENOM" id="CLU_833784_0_0_9"/>